<evidence type="ECO:0000313" key="1">
    <source>
        <dbReference type="EMBL" id="JAH78810.1"/>
    </source>
</evidence>
<proteinExistence type="predicted"/>
<reference evidence="1" key="1">
    <citation type="submission" date="2014-11" db="EMBL/GenBank/DDBJ databases">
        <authorList>
            <person name="Amaro Gonzalez C."/>
        </authorList>
    </citation>
    <scope>NUCLEOTIDE SEQUENCE</scope>
</reference>
<reference evidence="1" key="2">
    <citation type="journal article" date="2015" name="Fish Shellfish Immunol.">
        <title>Early steps in the European eel (Anguilla anguilla)-Vibrio vulnificus interaction in the gills: Role of the RtxA13 toxin.</title>
        <authorList>
            <person name="Callol A."/>
            <person name="Pajuelo D."/>
            <person name="Ebbesson L."/>
            <person name="Teles M."/>
            <person name="MacKenzie S."/>
            <person name="Amaro C."/>
        </authorList>
    </citation>
    <scope>NUCLEOTIDE SEQUENCE</scope>
</reference>
<dbReference type="EMBL" id="GBXM01029767">
    <property type="protein sequence ID" value="JAH78810.1"/>
    <property type="molecule type" value="Transcribed_RNA"/>
</dbReference>
<accession>A0A0E9VN46</accession>
<name>A0A0E9VN46_ANGAN</name>
<dbReference type="AlphaFoldDB" id="A0A0E9VN46"/>
<protein>
    <submittedName>
        <fullName evidence="1">Uncharacterized protein</fullName>
    </submittedName>
</protein>
<organism evidence="1">
    <name type="scientific">Anguilla anguilla</name>
    <name type="common">European freshwater eel</name>
    <name type="synonym">Muraena anguilla</name>
    <dbReference type="NCBI Taxonomy" id="7936"/>
    <lineage>
        <taxon>Eukaryota</taxon>
        <taxon>Metazoa</taxon>
        <taxon>Chordata</taxon>
        <taxon>Craniata</taxon>
        <taxon>Vertebrata</taxon>
        <taxon>Euteleostomi</taxon>
        <taxon>Actinopterygii</taxon>
        <taxon>Neopterygii</taxon>
        <taxon>Teleostei</taxon>
        <taxon>Anguilliformes</taxon>
        <taxon>Anguillidae</taxon>
        <taxon>Anguilla</taxon>
    </lineage>
</organism>
<sequence length="71" mass="7844">MIFLMQSSTVGAVAQLIWSFADSASMLEPQLSHFWVSSCPTAHHFTALASRFMSGPAFCSERTMLIYSAPR</sequence>